<feature type="non-terminal residue" evidence="1">
    <location>
        <position position="1"/>
    </location>
</feature>
<protein>
    <submittedName>
        <fullName evidence="1">Uncharacterized protein</fullName>
    </submittedName>
</protein>
<name>M2QGI2_CERS8</name>
<organism evidence="1 2">
    <name type="scientific">Ceriporiopsis subvermispora (strain B)</name>
    <name type="common">White-rot fungus</name>
    <name type="synonym">Gelatoporia subvermispora</name>
    <dbReference type="NCBI Taxonomy" id="914234"/>
    <lineage>
        <taxon>Eukaryota</taxon>
        <taxon>Fungi</taxon>
        <taxon>Dikarya</taxon>
        <taxon>Basidiomycota</taxon>
        <taxon>Agaricomycotina</taxon>
        <taxon>Agaricomycetes</taxon>
        <taxon>Polyporales</taxon>
        <taxon>Gelatoporiaceae</taxon>
        <taxon>Gelatoporia</taxon>
    </lineage>
</organism>
<reference evidence="1 2" key="1">
    <citation type="journal article" date="2012" name="Proc. Natl. Acad. Sci. U.S.A.">
        <title>Comparative genomics of Ceriporiopsis subvermispora and Phanerochaete chrysosporium provide insight into selective ligninolysis.</title>
        <authorList>
            <person name="Fernandez-Fueyo E."/>
            <person name="Ruiz-Duenas F.J."/>
            <person name="Ferreira P."/>
            <person name="Floudas D."/>
            <person name="Hibbett D.S."/>
            <person name="Canessa P."/>
            <person name="Larrondo L.F."/>
            <person name="James T.Y."/>
            <person name="Seelenfreund D."/>
            <person name="Lobos S."/>
            <person name="Polanco R."/>
            <person name="Tello M."/>
            <person name="Honda Y."/>
            <person name="Watanabe T."/>
            <person name="Watanabe T."/>
            <person name="Ryu J.S."/>
            <person name="Kubicek C.P."/>
            <person name="Schmoll M."/>
            <person name="Gaskell J."/>
            <person name="Hammel K.E."/>
            <person name="St John F.J."/>
            <person name="Vanden Wymelenberg A."/>
            <person name="Sabat G."/>
            <person name="Splinter BonDurant S."/>
            <person name="Syed K."/>
            <person name="Yadav J.S."/>
            <person name="Doddapaneni H."/>
            <person name="Subramanian V."/>
            <person name="Lavin J.L."/>
            <person name="Oguiza J.A."/>
            <person name="Perez G."/>
            <person name="Pisabarro A.G."/>
            <person name="Ramirez L."/>
            <person name="Santoyo F."/>
            <person name="Master E."/>
            <person name="Coutinho P.M."/>
            <person name="Henrissat B."/>
            <person name="Lombard V."/>
            <person name="Magnuson J.K."/>
            <person name="Kuees U."/>
            <person name="Hori C."/>
            <person name="Igarashi K."/>
            <person name="Samejima M."/>
            <person name="Held B.W."/>
            <person name="Barry K.W."/>
            <person name="LaButti K.M."/>
            <person name="Lapidus A."/>
            <person name="Lindquist E.A."/>
            <person name="Lucas S.M."/>
            <person name="Riley R."/>
            <person name="Salamov A.A."/>
            <person name="Hoffmeister D."/>
            <person name="Schwenk D."/>
            <person name="Hadar Y."/>
            <person name="Yarden O."/>
            <person name="de Vries R.P."/>
            <person name="Wiebenga A."/>
            <person name="Stenlid J."/>
            <person name="Eastwood D."/>
            <person name="Grigoriev I.V."/>
            <person name="Berka R.M."/>
            <person name="Blanchette R.A."/>
            <person name="Kersten P."/>
            <person name="Martinez A.T."/>
            <person name="Vicuna R."/>
            <person name="Cullen D."/>
        </authorList>
    </citation>
    <scope>NUCLEOTIDE SEQUENCE [LARGE SCALE GENOMIC DNA]</scope>
    <source>
        <strain evidence="1 2">B</strain>
    </source>
</reference>
<evidence type="ECO:0000313" key="1">
    <source>
        <dbReference type="EMBL" id="EMD31150.1"/>
    </source>
</evidence>
<dbReference type="Proteomes" id="UP000016930">
    <property type="component" value="Unassembled WGS sequence"/>
</dbReference>
<dbReference type="EMBL" id="KB445823">
    <property type="protein sequence ID" value="EMD31150.1"/>
    <property type="molecule type" value="Genomic_DNA"/>
</dbReference>
<dbReference type="HOGENOM" id="CLU_021108_2_0_1"/>
<accession>M2QGI2</accession>
<gene>
    <name evidence="1" type="ORF">CERSUDRAFT_60482</name>
</gene>
<dbReference type="AlphaFoldDB" id="M2QGI2"/>
<dbReference type="OrthoDB" id="3222453at2759"/>
<dbReference type="STRING" id="914234.M2QGI2"/>
<proteinExistence type="predicted"/>
<evidence type="ECO:0000313" key="2">
    <source>
        <dbReference type="Proteomes" id="UP000016930"/>
    </source>
</evidence>
<sequence>MEIGFHAHCVYAEQLYPLGHGMPLWEPEPTRSGPVQIGDVGYIQEGGFYRLFNAMCSADDPLNRDHLGCPQGHEPLVVNETLMNERDNALQPGPLYSRNVREIQAAGALSVYVYICVASHRAGNGGAFSCNYTGDKGGLLILQDSATRKTYHAYNAMEDYMRKNFESWYSFAN</sequence>
<keyword evidence="2" id="KW-1185">Reference proteome</keyword>